<dbReference type="EMBL" id="CP021509">
    <property type="protein sequence ID" value="ARW48708.1"/>
    <property type="molecule type" value="Genomic_DNA"/>
</dbReference>
<dbReference type="AlphaFoldDB" id="A0A1Y0Y0K0"/>
<dbReference type="SMART" id="SM00530">
    <property type="entry name" value="HTH_XRE"/>
    <property type="match status" value="1"/>
</dbReference>
<dbReference type="InterPro" id="IPR050807">
    <property type="entry name" value="TransReg_Diox_bact_type"/>
</dbReference>
<protein>
    <recommendedName>
        <fullName evidence="2">HTH cro/C1-type domain-containing protein</fullName>
    </recommendedName>
</protein>
<evidence type="ECO:0000256" key="1">
    <source>
        <dbReference type="ARBA" id="ARBA00023125"/>
    </source>
</evidence>
<proteinExistence type="predicted"/>
<accession>A0A1Y0Y0K0</accession>
<dbReference type="PANTHER" id="PTHR46797:SF1">
    <property type="entry name" value="METHYLPHOSPHONATE SYNTHASE"/>
    <property type="match status" value="1"/>
</dbReference>
<organism evidence="3 4">
    <name type="scientific">Acetobacter pasteurianus subsp. pasteurianus</name>
    <dbReference type="NCBI Taxonomy" id="481145"/>
    <lineage>
        <taxon>Bacteria</taxon>
        <taxon>Pseudomonadati</taxon>
        <taxon>Pseudomonadota</taxon>
        <taxon>Alphaproteobacteria</taxon>
        <taxon>Acetobacterales</taxon>
        <taxon>Acetobacteraceae</taxon>
        <taxon>Acetobacter</taxon>
    </lineage>
</organism>
<reference evidence="3 4" key="1">
    <citation type="submission" date="2017-05" db="EMBL/GenBank/DDBJ databases">
        <title>Genome sequence of Acetobacter pasteurianus subsp. pasteurianus strain SRCM101342.</title>
        <authorList>
            <person name="Cho S.H."/>
        </authorList>
    </citation>
    <scope>NUCLEOTIDE SEQUENCE [LARGE SCALE GENOMIC DNA]</scope>
    <source>
        <strain evidence="3 4">SRCM101342</strain>
    </source>
</reference>
<dbReference type="InterPro" id="IPR001387">
    <property type="entry name" value="Cro/C1-type_HTH"/>
</dbReference>
<dbReference type="SUPFAM" id="SSF47413">
    <property type="entry name" value="lambda repressor-like DNA-binding domains"/>
    <property type="match status" value="1"/>
</dbReference>
<dbReference type="CDD" id="cd00093">
    <property type="entry name" value="HTH_XRE"/>
    <property type="match status" value="1"/>
</dbReference>
<evidence type="ECO:0000259" key="2">
    <source>
        <dbReference type="PROSITE" id="PS50943"/>
    </source>
</evidence>
<dbReference type="Proteomes" id="UP000196205">
    <property type="component" value="Chromosome"/>
</dbReference>
<evidence type="ECO:0000313" key="4">
    <source>
        <dbReference type="Proteomes" id="UP000196205"/>
    </source>
</evidence>
<dbReference type="GO" id="GO:0003677">
    <property type="term" value="F:DNA binding"/>
    <property type="evidence" value="ECO:0007669"/>
    <property type="project" value="UniProtKB-KW"/>
</dbReference>
<dbReference type="Pfam" id="PF01381">
    <property type="entry name" value="HTH_3"/>
    <property type="match status" value="1"/>
</dbReference>
<keyword evidence="1" id="KW-0238">DNA-binding</keyword>
<feature type="domain" description="HTH cro/C1-type" evidence="2">
    <location>
        <begin position="18"/>
        <end position="72"/>
    </location>
</feature>
<gene>
    <name evidence="3" type="ORF">S1001342_02409</name>
</gene>
<dbReference type="GO" id="GO:0005829">
    <property type="term" value="C:cytosol"/>
    <property type="evidence" value="ECO:0007669"/>
    <property type="project" value="TreeGrafter"/>
</dbReference>
<dbReference type="PROSITE" id="PS50943">
    <property type="entry name" value="HTH_CROC1"/>
    <property type="match status" value="1"/>
</dbReference>
<evidence type="ECO:0000313" key="3">
    <source>
        <dbReference type="EMBL" id="ARW48708.1"/>
    </source>
</evidence>
<dbReference type="PANTHER" id="PTHR46797">
    <property type="entry name" value="HTH-TYPE TRANSCRIPTIONAL REGULATOR"/>
    <property type="match status" value="1"/>
</dbReference>
<name>A0A1Y0Y0K0_ACEPA</name>
<dbReference type="Gene3D" id="1.10.260.40">
    <property type="entry name" value="lambda repressor-like DNA-binding domains"/>
    <property type="match status" value="1"/>
</dbReference>
<dbReference type="GO" id="GO:0003700">
    <property type="term" value="F:DNA-binding transcription factor activity"/>
    <property type="evidence" value="ECO:0007669"/>
    <property type="project" value="TreeGrafter"/>
</dbReference>
<dbReference type="InterPro" id="IPR010982">
    <property type="entry name" value="Lambda_DNA-bd_dom_sf"/>
</dbReference>
<sequence length="116" mass="12972">MRKNTAMAGTRYTLHEHLRAWRKYRGLTLEQTANIIGSKPNTLSGWETGSRKVDLDDLKKLADAYGVEPAALLFAPPGGPKFEAMREASNIIEKMSPERAQSWLEVGRAIIDKEDS</sequence>